<dbReference type="Pfam" id="PF00015">
    <property type="entry name" value="MCPsignal"/>
    <property type="match status" value="1"/>
</dbReference>
<reference evidence="11 12" key="2">
    <citation type="journal article" date="2016" name="Genome Announc.">
        <title>Complete Genome Sequence of a Strain of Azospirillum thiophilum Isolated from a Sulfide Spring.</title>
        <authorList>
            <person name="Fomenkov A."/>
            <person name="Vincze T."/>
            <person name="Grabovich M."/>
            <person name="Anton B.P."/>
            <person name="Dubinina G."/>
            <person name="Orlova M."/>
            <person name="Belousova E."/>
            <person name="Roberts R.J."/>
        </authorList>
    </citation>
    <scope>NUCLEOTIDE SEQUENCE [LARGE SCALE GENOMIC DNA]</scope>
    <source>
        <strain evidence="11 12">BV-S</strain>
    </source>
</reference>
<keyword evidence="7" id="KW-0812">Transmembrane</keyword>
<evidence type="ECO:0000313" key="12">
    <source>
        <dbReference type="Proteomes" id="UP000069935"/>
    </source>
</evidence>
<dbReference type="Gene3D" id="1.20.58.920">
    <property type="match status" value="2"/>
</dbReference>
<feature type="region of interest" description="Disordered" evidence="6">
    <location>
        <begin position="635"/>
        <end position="658"/>
    </location>
</feature>
<evidence type="ECO:0000256" key="2">
    <source>
        <dbReference type="ARBA" id="ARBA00022519"/>
    </source>
</evidence>
<dbReference type="PANTHER" id="PTHR32089">
    <property type="entry name" value="METHYL-ACCEPTING CHEMOTAXIS PROTEIN MCPB"/>
    <property type="match status" value="1"/>
</dbReference>
<keyword evidence="12" id="KW-1185">Reference proteome</keyword>
<dbReference type="Gene3D" id="1.10.287.950">
    <property type="entry name" value="Methyl-accepting chemotaxis protein"/>
    <property type="match status" value="1"/>
</dbReference>
<evidence type="ECO:0000259" key="9">
    <source>
        <dbReference type="PROSITE" id="PS50192"/>
    </source>
</evidence>
<dbReference type="PROSITE" id="PS50111">
    <property type="entry name" value="CHEMOTAXIS_TRANSDUC_2"/>
    <property type="match status" value="1"/>
</dbReference>
<dbReference type="InterPro" id="IPR038188">
    <property type="entry name" value="TorS_sensor_sf"/>
</dbReference>
<feature type="region of interest" description="Disordered" evidence="6">
    <location>
        <begin position="1"/>
        <end position="26"/>
    </location>
</feature>
<dbReference type="PROSITE" id="PS50192">
    <property type="entry name" value="T_SNARE"/>
    <property type="match status" value="1"/>
</dbReference>
<organism evidence="11 12">
    <name type="scientific">Azospirillum thiophilum</name>
    <dbReference type="NCBI Taxonomy" id="528244"/>
    <lineage>
        <taxon>Bacteria</taxon>
        <taxon>Pseudomonadati</taxon>
        <taxon>Pseudomonadota</taxon>
        <taxon>Alphaproteobacteria</taxon>
        <taxon>Rhodospirillales</taxon>
        <taxon>Azospirillaceae</taxon>
        <taxon>Azospirillum</taxon>
    </lineage>
</organism>
<evidence type="ECO:0000259" key="8">
    <source>
        <dbReference type="PROSITE" id="PS50111"/>
    </source>
</evidence>
<feature type="domain" description="HAMP" evidence="10">
    <location>
        <begin position="533"/>
        <end position="585"/>
    </location>
</feature>
<evidence type="ECO:0000256" key="7">
    <source>
        <dbReference type="SAM" id="Phobius"/>
    </source>
</evidence>
<reference evidence="12" key="1">
    <citation type="submission" date="2015-08" db="EMBL/GenBank/DDBJ databases">
        <title>Complete Genome Sequence of Azospirillum thiophilum BV-S.</title>
        <authorList>
            <person name="Fomenkov A."/>
            <person name="Vincze T."/>
            <person name="Grabovich M."/>
            <person name="Dubinina G."/>
            <person name="Orlova M."/>
            <person name="Belousova E."/>
            <person name="Roberts R.J."/>
        </authorList>
    </citation>
    <scope>NUCLEOTIDE SEQUENCE [LARGE SCALE GENOMIC DNA]</scope>
    <source>
        <strain evidence="12">BV-S</strain>
    </source>
</reference>
<dbReference type="Gene3D" id="6.10.340.10">
    <property type="match status" value="1"/>
</dbReference>
<gene>
    <name evidence="11" type="ORF">AL072_28980</name>
</gene>
<dbReference type="GO" id="GO:0006935">
    <property type="term" value="P:chemotaxis"/>
    <property type="evidence" value="ECO:0007669"/>
    <property type="project" value="InterPro"/>
</dbReference>
<proteinExistence type="inferred from homology"/>
<evidence type="ECO:0000313" key="11">
    <source>
        <dbReference type="EMBL" id="ALG75016.1"/>
    </source>
</evidence>
<dbReference type="InterPro" id="IPR003660">
    <property type="entry name" value="HAMP_dom"/>
</dbReference>
<dbReference type="PANTHER" id="PTHR32089:SF112">
    <property type="entry name" value="LYSOZYME-LIKE PROTEIN-RELATED"/>
    <property type="match status" value="1"/>
</dbReference>
<keyword evidence="2" id="KW-0997">Cell inner membrane</keyword>
<dbReference type="InterPro" id="IPR000727">
    <property type="entry name" value="T_SNARE_dom"/>
</dbReference>
<dbReference type="SMART" id="SM00304">
    <property type="entry name" value="HAMP"/>
    <property type="match status" value="1"/>
</dbReference>
<protein>
    <submittedName>
        <fullName evidence="11">Chemotaxis protein</fullName>
    </submittedName>
</protein>
<dbReference type="Proteomes" id="UP000069935">
    <property type="component" value="Chromosome 6"/>
</dbReference>
<dbReference type="SUPFAM" id="SSF58104">
    <property type="entry name" value="Methyl-accepting chemotaxis protein (MCP) signaling domain"/>
    <property type="match status" value="1"/>
</dbReference>
<feature type="transmembrane region" description="Helical" evidence="7">
    <location>
        <begin position="510"/>
        <end position="531"/>
    </location>
</feature>
<feature type="domain" description="Methyl-accepting transducer" evidence="8">
    <location>
        <begin position="619"/>
        <end position="862"/>
    </location>
</feature>
<keyword evidence="3 5" id="KW-0807">Transducer</keyword>
<evidence type="ECO:0000256" key="6">
    <source>
        <dbReference type="SAM" id="MobiDB-lite"/>
    </source>
</evidence>
<dbReference type="Pfam" id="PF21689">
    <property type="entry name" value="TorS_sensor_domain"/>
    <property type="match status" value="1"/>
</dbReference>
<dbReference type="GO" id="GO:0005886">
    <property type="term" value="C:plasma membrane"/>
    <property type="evidence" value="ECO:0007669"/>
    <property type="project" value="UniProtKB-SubCell"/>
</dbReference>
<dbReference type="GO" id="GO:0007165">
    <property type="term" value="P:signal transduction"/>
    <property type="evidence" value="ECO:0007669"/>
    <property type="project" value="UniProtKB-KW"/>
</dbReference>
<feature type="transmembrane region" description="Helical" evidence="7">
    <location>
        <begin position="34"/>
        <end position="56"/>
    </location>
</feature>
<dbReference type="RefSeq" id="WP_045584966.1">
    <property type="nucleotide sequence ID" value="NZ_CP012406.1"/>
</dbReference>
<dbReference type="InterPro" id="IPR004090">
    <property type="entry name" value="Chemotax_Me-accpt_rcpt"/>
</dbReference>
<dbReference type="GO" id="GO:0004888">
    <property type="term" value="F:transmembrane signaling receptor activity"/>
    <property type="evidence" value="ECO:0007669"/>
    <property type="project" value="InterPro"/>
</dbReference>
<evidence type="ECO:0000256" key="1">
    <source>
        <dbReference type="ARBA" id="ARBA00004429"/>
    </source>
</evidence>
<keyword evidence="7" id="KW-0472">Membrane</keyword>
<evidence type="ECO:0000256" key="4">
    <source>
        <dbReference type="ARBA" id="ARBA00029447"/>
    </source>
</evidence>
<dbReference type="SMART" id="SM00283">
    <property type="entry name" value="MA"/>
    <property type="match status" value="1"/>
</dbReference>
<dbReference type="PROSITE" id="PS50885">
    <property type="entry name" value="HAMP"/>
    <property type="match status" value="1"/>
</dbReference>
<name>A0AAC8W4R3_9PROT</name>
<comment type="similarity">
    <text evidence="4">Belongs to the methyl-accepting chemotaxis (MCP) protein family.</text>
</comment>
<dbReference type="Pfam" id="PF00672">
    <property type="entry name" value="HAMP"/>
    <property type="match status" value="1"/>
</dbReference>
<dbReference type="EMBL" id="CP012406">
    <property type="protein sequence ID" value="ALG75016.1"/>
    <property type="molecule type" value="Genomic_DNA"/>
</dbReference>
<comment type="subcellular location">
    <subcellularLocation>
        <location evidence="1">Cell inner membrane</location>
        <topology evidence="1">Multi-pass membrane protein</topology>
    </subcellularLocation>
</comment>
<dbReference type="KEGG" id="ati:AL072_28980"/>
<sequence length="882" mass="92752">MTIDDRDDTTMPGRQYGETHGQPRGRRLGVRGKLLMAFAGMAGMTVAASGVGLTSFSAVEAPLTQIVGTGLPEMELAKRLSGESSGIAAAAPVLDSAETQAERERAYRQIMGSAKTLAALVDELGGRRPGDARIPDLRAKTQALVATLDKENAAVERRLSVRDTREEKGVGLATSYDAFLAALTPLTDRAGATLRGKGETLDTSTERDMNALGDAVRSLITMYEVRGDLSVSSEALTRAGGAETAFAVTQHQQNYLEAAARMVSATAQVGSRLSKETSDGLDAFFLLGDGADGVFDLRRKALELPADSGERATIRQKIADVLAEAARKQAALLDQMESPLMRLKAEIKLSSVNIRSQTRDSMQDLLGDGLARFRTYLELSTYAAATVGALNEATQAPTEDRLATLEARYAAAAKAMTERLKALQSVGDDGLPKLVRSAEALIGFGMGESSLFALRRSELQAVDENELILAENRQIAQEFAGMIDGQILAMKKEADSAAAGATDALATGRMMLILFAAASLVGAAALAWFVVGRNIVARIGQLSDAMRAIAGGNLNAPIPVAGTDEIGDMTRALMVFRDTANEANAANARAETERSRAAGERRRAMVEMAESFESSVRGVLDRVARAAGEMQDMAQRMSRNAEATTGEASTAASTSQQAEGSVKAVAAATEELSASIQEIGSQVHTSSRIARKAADEAERTDRTVEGLSQSANKIGEVVNLINDIASQTNLLALNATIEAARAGEAGKGFAVVASEVKSLANQTGKATEEISSQIQAMQAVTQDAVDAIRSIAGTIREINEIAATVAAAVEQQSAATREIARNVGEAADGTQHVRRNIDSVARAAAESGESANRVLTASSTVADEVRSLGSQVDSLVDRMRAG</sequence>
<evidence type="ECO:0000256" key="3">
    <source>
        <dbReference type="ARBA" id="ARBA00023224"/>
    </source>
</evidence>
<dbReference type="CDD" id="cd06225">
    <property type="entry name" value="HAMP"/>
    <property type="match status" value="1"/>
</dbReference>
<feature type="domain" description="T-SNARE coiled-coil homology" evidence="9">
    <location>
        <begin position="778"/>
        <end position="840"/>
    </location>
</feature>
<dbReference type="InterPro" id="IPR004089">
    <property type="entry name" value="MCPsignal_dom"/>
</dbReference>
<evidence type="ECO:0000256" key="5">
    <source>
        <dbReference type="PROSITE-ProRule" id="PRU00284"/>
    </source>
</evidence>
<dbReference type="AlphaFoldDB" id="A0AAC8W4R3"/>
<evidence type="ECO:0000259" key="10">
    <source>
        <dbReference type="PROSITE" id="PS50885"/>
    </source>
</evidence>
<feature type="compositionally biased region" description="Low complexity" evidence="6">
    <location>
        <begin position="641"/>
        <end position="658"/>
    </location>
</feature>
<dbReference type="PRINTS" id="PR00260">
    <property type="entry name" value="CHEMTRNSDUCR"/>
</dbReference>
<keyword evidence="2" id="KW-1003">Cell membrane</keyword>
<keyword evidence="7" id="KW-1133">Transmembrane helix</keyword>
<accession>A0AAC8W4R3</accession>